<evidence type="ECO:0000313" key="3">
    <source>
        <dbReference type="EMBL" id="KAE9456948.1"/>
    </source>
</evidence>
<keyword evidence="4" id="KW-1185">Reference proteome</keyword>
<accession>A0A6A4LRH6</accession>
<dbReference type="InterPro" id="IPR001938">
    <property type="entry name" value="Thaumatin"/>
</dbReference>
<dbReference type="EMBL" id="QEFC01001550">
    <property type="protein sequence ID" value="KAE9456948.1"/>
    <property type="molecule type" value="Genomic_DNA"/>
</dbReference>
<keyword evidence="1" id="KW-1015">Disulfide bond</keyword>
<dbReference type="PROSITE" id="PS51367">
    <property type="entry name" value="THAUMATIN_2"/>
    <property type="match status" value="1"/>
</dbReference>
<reference evidence="3 4" key="1">
    <citation type="journal article" date="2019" name="Genome Biol. Evol.">
        <title>The Rhododendron genome and chromosomal organization provide insight into shared whole-genome duplications across the heath family (Ericaceae).</title>
        <authorList>
            <person name="Soza V.L."/>
            <person name="Lindsley D."/>
            <person name="Waalkes A."/>
            <person name="Ramage E."/>
            <person name="Patwardhan R.P."/>
            <person name="Burton J.N."/>
            <person name="Adey A."/>
            <person name="Kumar A."/>
            <person name="Qiu R."/>
            <person name="Shendure J."/>
            <person name="Hall B."/>
        </authorList>
    </citation>
    <scope>NUCLEOTIDE SEQUENCE [LARGE SCALE GENOMIC DNA]</scope>
    <source>
        <strain evidence="3">RSF 1966-606</strain>
    </source>
</reference>
<name>A0A6A4LRH6_9ERIC</name>
<evidence type="ECO:0000256" key="2">
    <source>
        <dbReference type="SAM" id="SignalP"/>
    </source>
</evidence>
<dbReference type="FunFam" id="2.60.110.10:FF:000004">
    <property type="entry name" value="THAUMATIN-LIKE PROTEIN 1"/>
    <property type="match status" value="1"/>
</dbReference>
<dbReference type="Proteomes" id="UP000428333">
    <property type="component" value="Linkage Group LG06"/>
</dbReference>
<organism evidence="3 4">
    <name type="scientific">Rhododendron williamsianum</name>
    <dbReference type="NCBI Taxonomy" id="262921"/>
    <lineage>
        <taxon>Eukaryota</taxon>
        <taxon>Viridiplantae</taxon>
        <taxon>Streptophyta</taxon>
        <taxon>Embryophyta</taxon>
        <taxon>Tracheophyta</taxon>
        <taxon>Spermatophyta</taxon>
        <taxon>Magnoliopsida</taxon>
        <taxon>eudicotyledons</taxon>
        <taxon>Gunneridae</taxon>
        <taxon>Pentapetalae</taxon>
        <taxon>asterids</taxon>
        <taxon>Ericales</taxon>
        <taxon>Ericaceae</taxon>
        <taxon>Ericoideae</taxon>
        <taxon>Rhodoreae</taxon>
        <taxon>Rhododendron</taxon>
    </lineage>
</organism>
<dbReference type="PROSITE" id="PS00316">
    <property type="entry name" value="THAUMATIN_1"/>
    <property type="match status" value="1"/>
</dbReference>
<feature type="disulfide bond" evidence="1">
    <location>
        <begin position="168"/>
        <end position="185"/>
    </location>
</feature>
<sequence length="256" mass="27360">MAQFRLLISLFSLTLPPLFISGVFSSRTFNLLNNCDHPVWPVIGSTGSSQLPTSGFVLQTGQSKIINAPSNWSGRFWGRTGCAQHQSTGEFSCITGDCGTGKLECAGFDTLPPSTLVEFALDGFGGVDFYDVSLVNGYNLPILVVPQGGSGTSDCKTAGCIVDLNAQCPWELSVTESEGNGIVACKSPCVRFGNPEYCCSGAYNSPETCKPTLYAELFKKACPLSYSYVFDQNKTTFTCAAGADYLITFCPSPTTR</sequence>
<dbReference type="InterPro" id="IPR017949">
    <property type="entry name" value="Thaumatin_CS"/>
</dbReference>
<feature type="non-terminal residue" evidence="3">
    <location>
        <position position="1"/>
    </location>
</feature>
<feature type="disulfide bond" evidence="1">
    <location>
        <begin position="199"/>
        <end position="209"/>
    </location>
</feature>
<dbReference type="InterPro" id="IPR037176">
    <property type="entry name" value="Osmotin/thaumatin-like_sf"/>
</dbReference>
<evidence type="ECO:0008006" key="5">
    <source>
        <dbReference type="Google" id="ProtNLM"/>
    </source>
</evidence>
<dbReference type="PRINTS" id="PR00347">
    <property type="entry name" value="THAUMATIN"/>
</dbReference>
<feature type="disulfide bond" evidence="1">
    <location>
        <begin position="155"/>
        <end position="239"/>
    </location>
</feature>
<feature type="disulfide bond" evidence="1">
    <location>
        <begin position="82"/>
        <end position="93"/>
    </location>
</feature>
<feature type="signal peptide" evidence="2">
    <location>
        <begin position="1"/>
        <end position="25"/>
    </location>
</feature>
<feature type="disulfide bond" evidence="1">
    <location>
        <begin position="189"/>
        <end position="198"/>
    </location>
</feature>
<comment type="caution">
    <text evidence="3">The sequence shown here is derived from an EMBL/GenBank/DDBJ whole genome shotgun (WGS) entry which is preliminary data.</text>
</comment>
<dbReference type="Gene3D" id="2.60.110.10">
    <property type="entry name" value="Thaumatin"/>
    <property type="match status" value="1"/>
</dbReference>
<feature type="chain" id="PRO_5025399892" description="Thaumatin-like protein" evidence="2">
    <location>
        <begin position="26"/>
        <end position="256"/>
    </location>
</feature>
<dbReference type="CDD" id="cd09218">
    <property type="entry name" value="TLP-PA"/>
    <property type="match status" value="1"/>
</dbReference>
<dbReference type="OrthoDB" id="430315at2759"/>
<feature type="disulfide bond" evidence="1">
    <location>
        <begin position="98"/>
        <end position="105"/>
    </location>
</feature>
<dbReference type="Pfam" id="PF00314">
    <property type="entry name" value="Thaumatin"/>
    <property type="match status" value="1"/>
</dbReference>
<dbReference type="PIRSF" id="PIRSF002703">
    <property type="entry name" value="Thaumatin"/>
    <property type="match status" value="1"/>
</dbReference>
<proteinExistence type="predicted"/>
<dbReference type="AlphaFoldDB" id="A0A6A4LRH6"/>
<feature type="disulfide bond" evidence="1">
    <location>
        <begin position="35"/>
        <end position="250"/>
    </location>
</feature>
<dbReference type="SMART" id="SM00205">
    <property type="entry name" value="THN"/>
    <property type="match status" value="1"/>
</dbReference>
<evidence type="ECO:0000313" key="4">
    <source>
        <dbReference type="Proteomes" id="UP000428333"/>
    </source>
</evidence>
<feature type="disulfide bond" evidence="1">
    <location>
        <begin position="160"/>
        <end position="222"/>
    </location>
</feature>
<dbReference type="PANTHER" id="PTHR31048">
    <property type="entry name" value="OS03G0233200 PROTEIN"/>
    <property type="match status" value="1"/>
</dbReference>
<evidence type="ECO:0000256" key="1">
    <source>
        <dbReference type="PIRSR" id="PIRSR002703-1"/>
    </source>
</evidence>
<keyword evidence="2" id="KW-0732">Signal</keyword>
<protein>
    <recommendedName>
        <fullName evidence="5">Thaumatin-like protein</fullName>
    </recommendedName>
</protein>
<dbReference type="SUPFAM" id="SSF49870">
    <property type="entry name" value="Osmotin, thaumatin-like protein"/>
    <property type="match status" value="1"/>
</dbReference>
<gene>
    <name evidence="3" type="ORF">C3L33_11156</name>
</gene>